<keyword evidence="4 8" id="KW-1003">Cell membrane</keyword>
<evidence type="ECO:0000256" key="5">
    <source>
        <dbReference type="ARBA" id="ARBA00022692"/>
    </source>
</evidence>
<feature type="transmembrane region" description="Helical" evidence="8">
    <location>
        <begin position="43"/>
        <end position="63"/>
    </location>
</feature>
<reference evidence="9 10" key="1">
    <citation type="submission" date="2023-07" db="EMBL/GenBank/DDBJ databases">
        <title>Sorghum-associated microbial communities from plants grown in Nebraska, USA.</title>
        <authorList>
            <person name="Schachtman D."/>
        </authorList>
    </citation>
    <scope>NUCLEOTIDE SEQUENCE [LARGE SCALE GENOMIC DNA]</scope>
    <source>
        <strain evidence="9 10">DS1781</strain>
    </source>
</reference>
<keyword evidence="5 8" id="KW-0812">Transmembrane</keyword>
<evidence type="ECO:0000256" key="6">
    <source>
        <dbReference type="ARBA" id="ARBA00022989"/>
    </source>
</evidence>
<name>A0ABU1N9H9_9BURK</name>
<dbReference type="RefSeq" id="WP_309898746.1">
    <property type="nucleotide sequence ID" value="NZ_JAVDRF010000002.1"/>
</dbReference>
<evidence type="ECO:0000256" key="7">
    <source>
        <dbReference type="ARBA" id="ARBA00023136"/>
    </source>
</evidence>
<evidence type="ECO:0000256" key="1">
    <source>
        <dbReference type="ARBA" id="ARBA00004651"/>
    </source>
</evidence>
<dbReference type="Proteomes" id="UP001184230">
    <property type="component" value="Unassembled WGS sequence"/>
</dbReference>
<sequence>MDSSLYLIVALGAIVAGFVQGLSGFAFGLVAMSFWAWTVEPRLAAVLATFGALTGQVIAAVTVRRGFDRALLLPFVFGGLAGVPMGVWLLPRLDVPLFKACLGGLLVIWCPAMLMARNLPRVRAGGRTADGAAGLIGGVCGGLGGFTGAIPTLWCTLRGLEKDVQRSVIQNFNLSMLLVTFSAYLGTGLVRLPMLPLLGIVALAVLVPVLLGARLYIGISEAGFRKIVLGLLTLSGIALLASSVPGLLARAG</sequence>
<dbReference type="InterPro" id="IPR052017">
    <property type="entry name" value="TSUP"/>
</dbReference>
<evidence type="ECO:0000256" key="3">
    <source>
        <dbReference type="ARBA" id="ARBA00022448"/>
    </source>
</evidence>
<dbReference type="EMBL" id="JAVDRF010000002">
    <property type="protein sequence ID" value="MDR6535018.1"/>
    <property type="molecule type" value="Genomic_DNA"/>
</dbReference>
<evidence type="ECO:0000313" key="10">
    <source>
        <dbReference type="Proteomes" id="UP001184230"/>
    </source>
</evidence>
<gene>
    <name evidence="9" type="ORF">J2739_000778</name>
</gene>
<comment type="similarity">
    <text evidence="2 8">Belongs to the 4-toluene sulfonate uptake permease (TSUP) (TC 2.A.102) family.</text>
</comment>
<feature type="transmembrane region" description="Helical" evidence="8">
    <location>
        <begin position="229"/>
        <end position="249"/>
    </location>
</feature>
<feature type="transmembrane region" description="Helical" evidence="8">
    <location>
        <begin position="97"/>
        <end position="116"/>
    </location>
</feature>
<feature type="transmembrane region" description="Helical" evidence="8">
    <location>
        <begin position="70"/>
        <end position="91"/>
    </location>
</feature>
<feature type="transmembrane region" description="Helical" evidence="8">
    <location>
        <begin position="7"/>
        <end position="37"/>
    </location>
</feature>
<organism evidence="9 10">
    <name type="scientific">Variovorax soli</name>
    <dbReference type="NCBI Taxonomy" id="376815"/>
    <lineage>
        <taxon>Bacteria</taxon>
        <taxon>Pseudomonadati</taxon>
        <taxon>Pseudomonadota</taxon>
        <taxon>Betaproteobacteria</taxon>
        <taxon>Burkholderiales</taxon>
        <taxon>Comamonadaceae</taxon>
        <taxon>Variovorax</taxon>
    </lineage>
</organism>
<evidence type="ECO:0000256" key="4">
    <source>
        <dbReference type="ARBA" id="ARBA00022475"/>
    </source>
</evidence>
<accession>A0ABU1N9H9</accession>
<keyword evidence="7 8" id="KW-0472">Membrane</keyword>
<evidence type="ECO:0000256" key="8">
    <source>
        <dbReference type="RuleBase" id="RU363041"/>
    </source>
</evidence>
<dbReference type="PANTHER" id="PTHR30269:SF37">
    <property type="entry name" value="MEMBRANE TRANSPORTER PROTEIN"/>
    <property type="match status" value="1"/>
</dbReference>
<feature type="transmembrane region" description="Helical" evidence="8">
    <location>
        <begin position="172"/>
        <end position="190"/>
    </location>
</feature>
<dbReference type="Pfam" id="PF01925">
    <property type="entry name" value="TauE"/>
    <property type="match status" value="1"/>
</dbReference>
<proteinExistence type="inferred from homology"/>
<feature type="transmembrane region" description="Helical" evidence="8">
    <location>
        <begin position="196"/>
        <end position="217"/>
    </location>
</feature>
<evidence type="ECO:0000256" key="2">
    <source>
        <dbReference type="ARBA" id="ARBA00009142"/>
    </source>
</evidence>
<keyword evidence="3" id="KW-0813">Transport</keyword>
<comment type="caution">
    <text evidence="9">The sequence shown here is derived from an EMBL/GenBank/DDBJ whole genome shotgun (WGS) entry which is preliminary data.</text>
</comment>
<protein>
    <recommendedName>
        <fullName evidence="8">Probable membrane transporter protein</fullName>
    </recommendedName>
</protein>
<keyword evidence="10" id="KW-1185">Reference proteome</keyword>
<comment type="subcellular location">
    <subcellularLocation>
        <location evidence="1 8">Cell membrane</location>
        <topology evidence="1 8">Multi-pass membrane protein</topology>
    </subcellularLocation>
</comment>
<keyword evidence="6 8" id="KW-1133">Transmembrane helix</keyword>
<evidence type="ECO:0000313" key="9">
    <source>
        <dbReference type="EMBL" id="MDR6535018.1"/>
    </source>
</evidence>
<dbReference type="PANTHER" id="PTHR30269">
    <property type="entry name" value="TRANSMEMBRANE PROTEIN YFCA"/>
    <property type="match status" value="1"/>
</dbReference>
<dbReference type="InterPro" id="IPR002781">
    <property type="entry name" value="TM_pro_TauE-like"/>
</dbReference>